<keyword evidence="3" id="KW-1185">Reference proteome</keyword>
<dbReference type="Proteomes" id="UP000245618">
    <property type="component" value="Unassembled WGS sequence"/>
</dbReference>
<dbReference type="EMBL" id="QCZH01000002">
    <property type="protein sequence ID" value="PWA10823.1"/>
    <property type="molecule type" value="Genomic_DNA"/>
</dbReference>
<protein>
    <submittedName>
        <fullName evidence="2">DUF1573 domain-containing protein</fullName>
    </submittedName>
</protein>
<dbReference type="PANTHER" id="PTHR37833:SF1">
    <property type="entry name" value="SIGNAL PEPTIDE PROTEIN"/>
    <property type="match status" value="1"/>
</dbReference>
<accession>A0A2U1K1F4</accession>
<dbReference type="AlphaFoldDB" id="A0A2U1K1F4"/>
<proteinExistence type="predicted"/>
<dbReference type="RefSeq" id="WP_116760477.1">
    <property type="nucleotide sequence ID" value="NZ_QCZH01000002.1"/>
</dbReference>
<name>A0A2U1K1F4_9FLAO</name>
<dbReference type="Pfam" id="PF07610">
    <property type="entry name" value="DUF1573"/>
    <property type="match status" value="1"/>
</dbReference>
<dbReference type="OrthoDB" id="826619at2"/>
<organism evidence="2 3">
    <name type="scientific">Flavobacterium laiguense</name>
    <dbReference type="NCBI Taxonomy" id="2169409"/>
    <lineage>
        <taxon>Bacteria</taxon>
        <taxon>Pseudomonadati</taxon>
        <taxon>Bacteroidota</taxon>
        <taxon>Flavobacteriia</taxon>
        <taxon>Flavobacteriales</taxon>
        <taxon>Flavobacteriaceae</taxon>
        <taxon>Flavobacterium</taxon>
    </lineage>
</organism>
<evidence type="ECO:0000256" key="1">
    <source>
        <dbReference type="SAM" id="SignalP"/>
    </source>
</evidence>
<dbReference type="Gene3D" id="2.60.40.10">
    <property type="entry name" value="Immunoglobulins"/>
    <property type="match status" value="1"/>
</dbReference>
<sequence length="143" mass="14658">MKMIKISMLALTLGLMSFSAIAPVKTLVSKVAVAASSIVWKSETIDVGTIPQNTPKPIVFEFKNTGKTTVLVTNVQGSCGCTATDYTKTPIAPGKSGTVTATYNAANAGAFTKTVSVTTNNDATPKVLTIKGTVVAASTGVKS</sequence>
<gene>
    <name evidence="2" type="ORF">DB891_03055</name>
</gene>
<dbReference type="InterPro" id="IPR013783">
    <property type="entry name" value="Ig-like_fold"/>
</dbReference>
<keyword evidence="1" id="KW-0732">Signal</keyword>
<dbReference type="InterPro" id="IPR011467">
    <property type="entry name" value="DUF1573"/>
</dbReference>
<feature type="chain" id="PRO_5015724434" evidence="1">
    <location>
        <begin position="23"/>
        <end position="143"/>
    </location>
</feature>
<feature type="signal peptide" evidence="1">
    <location>
        <begin position="1"/>
        <end position="22"/>
    </location>
</feature>
<evidence type="ECO:0000313" key="2">
    <source>
        <dbReference type="EMBL" id="PWA10823.1"/>
    </source>
</evidence>
<dbReference type="PANTHER" id="PTHR37833">
    <property type="entry name" value="LIPOPROTEIN-RELATED"/>
    <property type="match status" value="1"/>
</dbReference>
<reference evidence="2 3" key="1">
    <citation type="submission" date="2018-04" db="EMBL/GenBank/DDBJ databases">
        <title>Flavobacterium sp. nov., isolated from glacier ice.</title>
        <authorList>
            <person name="Liu Q."/>
            <person name="Xin Y.-H."/>
        </authorList>
    </citation>
    <scope>NUCLEOTIDE SEQUENCE [LARGE SCALE GENOMIC DNA]</scope>
    <source>
        <strain evidence="2 3">LB2P30</strain>
    </source>
</reference>
<comment type="caution">
    <text evidence="2">The sequence shown here is derived from an EMBL/GenBank/DDBJ whole genome shotgun (WGS) entry which is preliminary data.</text>
</comment>
<evidence type="ECO:0000313" key="3">
    <source>
        <dbReference type="Proteomes" id="UP000245618"/>
    </source>
</evidence>